<keyword evidence="3" id="KW-1185">Reference proteome</keyword>
<keyword evidence="1" id="KW-1133">Transmembrane helix</keyword>
<evidence type="ECO:0000256" key="1">
    <source>
        <dbReference type="SAM" id="Phobius"/>
    </source>
</evidence>
<dbReference type="RefSeq" id="WP_116555012.1">
    <property type="nucleotide sequence ID" value="NZ_QCZG01000022.1"/>
</dbReference>
<name>A0A2U1K068_9BACI</name>
<comment type="caution">
    <text evidence="2">The sequence shown here is derived from an EMBL/GenBank/DDBJ whole genome shotgun (WGS) entry which is preliminary data.</text>
</comment>
<protein>
    <submittedName>
        <fullName evidence="2">Uncharacterized protein</fullName>
    </submittedName>
</protein>
<dbReference type="OrthoDB" id="1681794at2"/>
<feature type="transmembrane region" description="Helical" evidence="1">
    <location>
        <begin position="94"/>
        <end position="110"/>
    </location>
</feature>
<proteinExistence type="predicted"/>
<accession>A0A2U1K068</accession>
<organism evidence="2 3">
    <name type="scientific">Pueribacillus theae</name>
    <dbReference type="NCBI Taxonomy" id="2171751"/>
    <lineage>
        <taxon>Bacteria</taxon>
        <taxon>Bacillati</taxon>
        <taxon>Bacillota</taxon>
        <taxon>Bacilli</taxon>
        <taxon>Bacillales</taxon>
        <taxon>Bacillaceae</taxon>
        <taxon>Pueribacillus</taxon>
    </lineage>
</organism>
<reference evidence="2 3" key="1">
    <citation type="submission" date="2018-04" db="EMBL/GenBank/DDBJ databases">
        <title>Camelliibacillus theae gen. nov., sp. nov., isolated from Pu'er tea.</title>
        <authorList>
            <person name="Niu L."/>
        </authorList>
    </citation>
    <scope>NUCLEOTIDE SEQUENCE [LARGE SCALE GENOMIC DNA]</scope>
    <source>
        <strain evidence="2 3">T8</strain>
    </source>
</reference>
<gene>
    <name evidence="2" type="ORF">DCC39_11315</name>
</gene>
<evidence type="ECO:0000313" key="2">
    <source>
        <dbReference type="EMBL" id="PWA10413.1"/>
    </source>
</evidence>
<sequence length="153" mass="17200">MGAKEKLFWSIALPGFGQLLNGKLVKGIILVLLEFLVNVKGNINQVIISSFHGEIEKAIEQADFQWLMFYPCLYFFAMWDAFKDAGGGKEPFSFLPFVFSAYFMTVGTIYSPKLTLFGMLFGPIWLSILFVIPGLFVGLLLKKVITAVQKARE</sequence>
<keyword evidence="1" id="KW-0472">Membrane</keyword>
<dbReference type="EMBL" id="QCZG01000022">
    <property type="protein sequence ID" value="PWA10413.1"/>
    <property type="molecule type" value="Genomic_DNA"/>
</dbReference>
<feature type="transmembrane region" description="Helical" evidence="1">
    <location>
        <begin position="116"/>
        <end position="141"/>
    </location>
</feature>
<dbReference type="Proteomes" id="UP000245998">
    <property type="component" value="Unassembled WGS sequence"/>
</dbReference>
<keyword evidence="1" id="KW-0812">Transmembrane</keyword>
<evidence type="ECO:0000313" key="3">
    <source>
        <dbReference type="Proteomes" id="UP000245998"/>
    </source>
</evidence>
<dbReference type="AlphaFoldDB" id="A0A2U1K068"/>